<dbReference type="SMART" id="SM00870">
    <property type="entry name" value="Asparaginase"/>
    <property type="match status" value="1"/>
</dbReference>
<feature type="domain" description="Asparaginase/glutaminase C-terminal" evidence="9">
    <location>
        <begin position="218"/>
        <end position="329"/>
    </location>
</feature>
<dbReference type="InterPro" id="IPR037152">
    <property type="entry name" value="L-asparaginase_N_sf"/>
</dbReference>
<proteinExistence type="inferred from homology"/>
<dbReference type="PANTHER" id="PTHR11707:SF28">
    <property type="entry name" value="60 KDA LYSOPHOSPHOLIPASE"/>
    <property type="match status" value="1"/>
</dbReference>
<evidence type="ECO:0000256" key="1">
    <source>
        <dbReference type="ARBA" id="ARBA00010518"/>
    </source>
</evidence>
<feature type="domain" description="L-asparaginase N-terminal" evidence="8">
    <location>
        <begin position="8"/>
        <end position="199"/>
    </location>
</feature>
<feature type="active site" evidence="6">
    <location>
        <position position="94"/>
    </location>
</feature>
<protein>
    <submittedName>
        <fullName evidence="10">L-asparaginase</fullName>
        <ecNumber evidence="10">3.5.1.1</ecNumber>
    </submittedName>
</protein>
<dbReference type="OrthoDB" id="9788068at2"/>
<feature type="active site" description="O-isoaspartyl threonine intermediate" evidence="3">
    <location>
        <position position="16"/>
    </location>
</feature>
<dbReference type="Gene3D" id="3.40.50.40">
    <property type="match status" value="1"/>
</dbReference>
<feature type="binding site" evidence="4">
    <location>
        <position position="62"/>
    </location>
    <ligand>
        <name>substrate</name>
    </ligand>
</feature>
<sequence length="332" mass="35928">MASSKPLIYILATGGTIAGSSSDELNASYQSGTLTVDKLISAVPAINELAEIKGEQIANIGSQEMNNDIWLKLARRTNELLNGEADAVVITHGTDTMEETAYFLNLTVKSDKPIILVGAMRNADSLSADGPLNLFNAVNVAIDKQSIGKGVLVVMNESIHAAREVVKTHTTAVETFQSPNTGKIGTVFYGKVNYYLQPTRKHTTNSAFNIAEITELPRVDILYGHSNDYPEFIQTAIDAGAKGIVIAGMGNGNLYPSVLTALEKAVKQHQIAVVRNTRVGSGETTMNGEINDEQYGFLTPDNLNPQKARVLLMLGLSRTQEKTTLQNYFLTH</sequence>
<dbReference type="CDD" id="cd08964">
    <property type="entry name" value="L-asparaginase_II"/>
    <property type="match status" value="1"/>
</dbReference>
<dbReference type="EC" id="3.5.1.1" evidence="10"/>
<reference evidence="10 11" key="1">
    <citation type="submission" date="2018-06" db="EMBL/GenBank/DDBJ databases">
        <authorList>
            <consortium name="Pathogen Informatics"/>
            <person name="Doyle S."/>
        </authorList>
    </citation>
    <scope>NUCLEOTIDE SEQUENCE [LARGE SCALE GENOMIC DNA]</scope>
    <source>
        <strain evidence="10 11">NCTC13337</strain>
    </source>
</reference>
<dbReference type="InterPro" id="IPR036152">
    <property type="entry name" value="Asp/glu_Ase-like_sf"/>
</dbReference>
<keyword evidence="2 10" id="KW-0378">Hydrolase</keyword>
<dbReference type="Pfam" id="PF17763">
    <property type="entry name" value="Asparaginase_C"/>
    <property type="match status" value="1"/>
</dbReference>
<dbReference type="InterPro" id="IPR006034">
    <property type="entry name" value="Asparaginase/glutaminase-like"/>
</dbReference>
<dbReference type="PROSITE" id="PS00917">
    <property type="entry name" value="ASN_GLN_ASE_2"/>
    <property type="match status" value="1"/>
</dbReference>
<dbReference type="InterPro" id="IPR027475">
    <property type="entry name" value="Asparaginase/glutaminase_AS2"/>
</dbReference>
<dbReference type="InterPro" id="IPR040919">
    <property type="entry name" value="Asparaginase_C"/>
</dbReference>
<feature type="binding site" evidence="4">
    <location>
        <begin position="94"/>
        <end position="95"/>
    </location>
    <ligand>
        <name>substrate</name>
    </ligand>
</feature>
<dbReference type="FunFam" id="3.40.50.1170:FF:000001">
    <property type="entry name" value="L-asparaginase 2"/>
    <property type="match status" value="1"/>
</dbReference>
<dbReference type="PANTHER" id="PTHR11707">
    <property type="entry name" value="L-ASPARAGINASE"/>
    <property type="match status" value="1"/>
</dbReference>
<dbReference type="PROSITE" id="PS51732">
    <property type="entry name" value="ASN_GLN_ASE_3"/>
    <property type="match status" value="1"/>
</dbReference>
<dbReference type="Pfam" id="PF00710">
    <property type="entry name" value="Asparaginase"/>
    <property type="match status" value="1"/>
</dbReference>
<evidence type="ECO:0000259" key="8">
    <source>
        <dbReference type="Pfam" id="PF00710"/>
    </source>
</evidence>
<dbReference type="Gene3D" id="3.40.50.1170">
    <property type="entry name" value="L-asparaginase, N-terminal domain"/>
    <property type="match status" value="1"/>
</dbReference>
<evidence type="ECO:0000259" key="9">
    <source>
        <dbReference type="Pfam" id="PF17763"/>
    </source>
</evidence>
<gene>
    <name evidence="10" type="primary">ansA</name>
    <name evidence="10" type="ORF">NCTC13337_02536</name>
</gene>
<accession>A0A380MZC4</accession>
<dbReference type="PIRSF" id="PIRSF001220">
    <property type="entry name" value="L-ASNase_gatD"/>
    <property type="match status" value="1"/>
</dbReference>
<dbReference type="PRINTS" id="PR00139">
    <property type="entry name" value="ASNGLNASE"/>
</dbReference>
<dbReference type="Proteomes" id="UP000254601">
    <property type="component" value="Unassembled WGS sequence"/>
</dbReference>
<dbReference type="SUPFAM" id="SSF53774">
    <property type="entry name" value="Glutaminase/Asparaginase"/>
    <property type="match status" value="1"/>
</dbReference>
<dbReference type="EMBL" id="UHIC01000001">
    <property type="protein sequence ID" value="SUO97628.1"/>
    <property type="molecule type" value="Genomic_DNA"/>
</dbReference>
<evidence type="ECO:0000256" key="3">
    <source>
        <dbReference type="PIRSR" id="PIRSR001220-1"/>
    </source>
</evidence>
<comment type="similarity">
    <text evidence="1 7">Belongs to the asparaginase 1 family.</text>
</comment>
<dbReference type="AlphaFoldDB" id="A0A380MZC4"/>
<dbReference type="GO" id="GO:0004067">
    <property type="term" value="F:asparaginase activity"/>
    <property type="evidence" value="ECO:0007669"/>
    <property type="project" value="UniProtKB-UniRule"/>
</dbReference>
<dbReference type="RefSeq" id="WP_072576066.1">
    <property type="nucleotide sequence ID" value="NZ_LWHB01000049.1"/>
</dbReference>
<dbReference type="InterPro" id="IPR027473">
    <property type="entry name" value="L-asparaginase_C"/>
</dbReference>
<dbReference type="InterPro" id="IPR027474">
    <property type="entry name" value="L-asparaginase_N"/>
</dbReference>
<dbReference type="InterPro" id="IPR020827">
    <property type="entry name" value="Asparaginase/glutaminase_AS1"/>
</dbReference>
<dbReference type="InterPro" id="IPR004550">
    <property type="entry name" value="AsnASE_II"/>
</dbReference>
<evidence type="ECO:0000256" key="7">
    <source>
        <dbReference type="RuleBase" id="RU004456"/>
    </source>
</evidence>
<keyword evidence="11" id="KW-1185">Reference proteome</keyword>
<dbReference type="PROSITE" id="PS00144">
    <property type="entry name" value="ASN_GLN_ASE_1"/>
    <property type="match status" value="1"/>
</dbReference>
<dbReference type="GO" id="GO:0006528">
    <property type="term" value="P:asparagine metabolic process"/>
    <property type="evidence" value="ECO:0007669"/>
    <property type="project" value="InterPro"/>
</dbReference>
<evidence type="ECO:0000313" key="10">
    <source>
        <dbReference type="EMBL" id="SUO97628.1"/>
    </source>
</evidence>
<evidence type="ECO:0000256" key="4">
    <source>
        <dbReference type="PIRSR" id="PIRSR001220-2"/>
    </source>
</evidence>
<dbReference type="NCBIfam" id="TIGR00520">
    <property type="entry name" value="asnASE_II"/>
    <property type="match status" value="1"/>
</dbReference>
<name>A0A380MZC4_9GAMM</name>
<evidence type="ECO:0000313" key="11">
    <source>
        <dbReference type="Proteomes" id="UP000254601"/>
    </source>
</evidence>
<evidence type="ECO:0000256" key="5">
    <source>
        <dbReference type="PROSITE-ProRule" id="PRU10099"/>
    </source>
</evidence>
<evidence type="ECO:0000256" key="2">
    <source>
        <dbReference type="ARBA" id="ARBA00022801"/>
    </source>
</evidence>
<evidence type="ECO:0000256" key="6">
    <source>
        <dbReference type="PROSITE-ProRule" id="PRU10100"/>
    </source>
</evidence>
<organism evidence="10 11">
    <name type="scientific">Suttonella ornithocola</name>
    <dbReference type="NCBI Taxonomy" id="279832"/>
    <lineage>
        <taxon>Bacteria</taxon>
        <taxon>Pseudomonadati</taxon>
        <taxon>Pseudomonadota</taxon>
        <taxon>Gammaproteobacteria</taxon>
        <taxon>Cardiobacteriales</taxon>
        <taxon>Cardiobacteriaceae</taxon>
        <taxon>Suttonella</taxon>
    </lineage>
</organism>
<dbReference type="PIRSF" id="PIRSF500176">
    <property type="entry name" value="L_ASNase"/>
    <property type="match status" value="1"/>
</dbReference>
<feature type="active site" evidence="5">
    <location>
        <position position="16"/>
    </location>
</feature>